<evidence type="ECO:0000313" key="4">
    <source>
        <dbReference type="Proteomes" id="UP000054826"/>
    </source>
</evidence>
<evidence type="ECO:0000313" key="3">
    <source>
        <dbReference type="Proteomes" id="UP000054805"/>
    </source>
</evidence>
<accession>A0A0V1JHK0</accession>
<proteinExistence type="predicted"/>
<dbReference type="EMBL" id="JYDV01000098">
    <property type="protein sequence ID" value="KRZ34410.1"/>
    <property type="molecule type" value="Genomic_DNA"/>
</dbReference>
<sequence>MKNFFDYTEGFADYRILHTLLHSSSYKQNYNTRHLTLIKHLFNVFQSLSTILLNQAILQHVVE</sequence>
<reference evidence="3 4" key="1">
    <citation type="submission" date="2015-01" db="EMBL/GenBank/DDBJ databases">
        <title>Evolution of Trichinella species and genotypes.</title>
        <authorList>
            <person name="Korhonen P.K."/>
            <person name="Edoardo P."/>
            <person name="Giuseppe L.R."/>
            <person name="Gasser R.B."/>
        </authorList>
    </citation>
    <scope>NUCLEOTIDE SEQUENCE [LARGE SCALE GENOMIC DNA]</scope>
    <source>
        <strain evidence="2">ISS176</strain>
        <strain evidence="1">ISS588</strain>
    </source>
</reference>
<dbReference type="Proteomes" id="UP000054805">
    <property type="component" value="Unassembled WGS sequence"/>
</dbReference>
<name>A0A0V1JHK0_TRIPS</name>
<dbReference type="AlphaFoldDB" id="A0A0V1JHK0"/>
<evidence type="ECO:0000313" key="2">
    <source>
        <dbReference type="EMBL" id="KRZ34410.1"/>
    </source>
</evidence>
<comment type="caution">
    <text evidence="2">The sequence shown here is derived from an EMBL/GenBank/DDBJ whole genome shotgun (WGS) entry which is preliminary data.</text>
</comment>
<dbReference type="EMBL" id="JYDS01000109">
    <property type="protein sequence ID" value="KRZ25016.1"/>
    <property type="molecule type" value="Genomic_DNA"/>
</dbReference>
<keyword evidence="3" id="KW-1185">Reference proteome</keyword>
<organism evidence="2 4">
    <name type="scientific">Trichinella pseudospiralis</name>
    <name type="common">Parasitic roundworm</name>
    <dbReference type="NCBI Taxonomy" id="6337"/>
    <lineage>
        <taxon>Eukaryota</taxon>
        <taxon>Metazoa</taxon>
        <taxon>Ecdysozoa</taxon>
        <taxon>Nematoda</taxon>
        <taxon>Enoplea</taxon>
        <taxon>Dorylaimia</taxon>
        <taxon>Trichinellida</taxon>
        <taxon>Trichinellidae</taxon>
        <taxon>Trichinella</taxon>
    </lineage>
</organism>
<gene>
    <name evidence="1" type="ORF">T4B_5517</name>
    <name evidence="2" type="ORF">T4C_5888</name>
</gene>
<protein>
    <submittedName>
        <fullName evidence="2">Uncharacterized protein</fullName>
    </submittedName>
</protein>
<dbReference type="Proteomes" id="UP000054826">
    <property type="component" value="Unassembled WGS sequence"/>
</dbReference>
<evidence type="ECO:0000313" key="1">
    <source>
        <dbReference type="EMBL" id="KRZ25016.1"/>
    </source>
</evidence>